<dbReference type="EMBL" id="LT934425">
    <property type="protein sequence ID" value="SOH03288.1"/>
    <property type="molecule type" value="Genomic_DNA"/>
</dbReference>
<dbReference type="Proteomes" id="UP000221734">
    <property type="component" value="Chromosome Kuenenia_stuttgartiensis_MBR1"/>
</dbReference>
<dbReference type="InterPro" id="IPR041633">
    <property type="entry name" value="Polbeta"/>
</dbReference>
<organism evidence="2 3">
    <name type="scientific">Kuenenia stuttgartiensis</name>
    <dbReference type="NCBI Taxonomy" id="174633"/>
    <lineage>
        <taxon>Bacteria</taxon>
        <taxon>Pseudomonadati</taxon>
        <taxon>Planctomycetota</taxon>
        <taxon>Candidatus Brocadiia</taxon>
        <taxon>Candidatus Brocadiales</taxon>
        <taxon>Candidatus Brocadiaceae</taxon>
        <taxon>Candidatus Kuenenia</taxon>
    </lineage>
</organism>
<name>A0A2C9CCI7_KUEST</name>
<evidence type="ECO:0000313" key="3">
    <source>
        <dbReference type="Proteomes" id="UP000221734"/>
    </source>
</evidence>
<dbReference type="InterPro" id="IPR043519">
    <property type="entry name" value="NT_sf"/>
</dbReference>
<dbReference type="Gene3D" id="3.30.460.10">
    <property type="entry name" value="Beta Polymerase, domain 2"/>
    <property type="match status" value="1"/>
</dbReference>
<dbReference type="CDD" id="cd05403">
    <property type="entry name" value="NT_KNTase_like"/>
    <property type="match status" value="1"/>
</dbReference>
<dbReference type="KEGG" id="kst:KSMBR1_0777"/>
<dbReference type="AlphaFoldDB" id="A0A2C9CCI7"/>
<evidence type="ECO:0000259" key="1">
    <source>
        <dbReference type="Pfam" id="PF18765"/>
    </source>
</evidence>
<proteinExistence type="predicted"/>
<reference evidence="3" key="1">
    <citation type="submission" date="2017-10" db="EMBL/GenBank/DDBJ databases">
        <authorList>
            <person name="Frank J."/>
        </authorList>
    </citation>
    <scope>NUCLEOTIDE SEQUENCE [LARGE SCALE GENOMIC DNA]</scope>
</reference>
<dbReference type="RefSeq" id="WP_099324143.1">
    <property type="nucleotide sequence ID" value="NZ_LT934425.1"/>
</dbReference>
<dbReference type="OrthoDB" id="37820at2"/>
<evidence type="ECO:0000313" key="2">
    <source>
        <dbReference type="EMBL" id="SOH03288.1"/>
    </source>
</evidence>
<accession>A0A2C9CCI7</accession>
<keyword evidence="3" id="KW-1185">Reference proteome</keyword>
<sequence length="98" mass="11088">MRKKEELKLLANKCIAILTNKYQVKKIFLIGSLVHGIVHERSDIDLVVEGLPSEFYIKALSELSDIMPPGVEINLIPFEDAFESLKEKTIKEGELVYG</sequence>
<dbReference type="SUPFAM" id="SSF81301">
    <property type="entry name" value="Nucleotidyltransferase"/>
    <property type="match status" value="1"/>
</dbReference>
<dbReference type="Pfam" id="PF18765">
    <property type="entry name" value="Polbeta"/>
    <property type="match status" value="1"/>
</dbReference>
<feature type="domain" description="Polymerase beta nucleotidyltransferase" evidence="1">
    <location>
        <begin position="12"/>
        <end position="97"/>
    </location>
</feature>
<gene>
    <name evidence="2" type="ORF">KSMBR1_0777</name>
</gene>
<protein>
    <recommendedName>
        <fullName evidence="1">Polymerase beta nucleotidyltransferase domain-containing protein</fullName>
    </recommendedName>
</protein>